<dbReference type="GeneID" id="101906822"/>
<dbReference type="Ensembl" id="ENSBTAT00000142028.1">
    <property type="protein sequence ID" value="ENSBTAP00000106539.1"/>
    <property type="gene ID" value="ENSBTAG00000049974.3"/>
</dbReference>
<evidence type="ECO:0000313" key="1">
    <source>
        <dbReference type="Ensembl" id="ENSBTAP00000070088.3"/>
    </source>
</evidence>
<dbReference type="Ensembl" id="ENSBTAT00000143060.1">
    <property type="protein sequence ID" value="ENSBTAP00000107177.1"/>
    <property type="gene ID" value="ENSBTAG00000049974.3"/>
</dbReference>
<protein>
    <submittedName>
        <fullName evidence="1">TRPC5 opposite strand</fullName>
    </submittedName>
</protein>
<dbReference type="Ensembl" id="ENSBTAT00000147786.1">
    <property type="protein sequence ID" value="ENSBTAP00000104544.1"/>
    <property type="gene ID" value="ENSBTAG00000049974.3"/>
</dbReference>
<gene>
    <name evidence="1" type="primary">TRPC5OS</name>
</gene>
<accession>A0A3Q1MG02</accession>
<dbReference type="VEuPathDB" id="HostDB:ENSBTAG00000049974"/>
<dbReference type="Ensembl" id="ENSBTAT00000152761.1">
    <property type="protein sequence ID" value="ENSBTAP00000105009.1"/>
    <property type="gene ID" value="ENSBTAG00000049974.3"/>
</dbReference>
<dbReference type="InParanoid" id="A0A3Q1MG02"/>
<dbReference type="RefSeq" id="XP_015317094.1">
    <property type="nucleotide sequence ID" value="XM_015461608.3"/>
</dbReference>
<dbReference type="Ensembl" id="ENSBTAT00000143876.1">
    <property type="protein sequence ID" value="ENSBTAP00000105204.1"/>
    <property type="gene ID" value="ENSBTAG00000049974.3"/>
</dbReference>
<dbReference type="Ensembl" id="ENSBTAT00000071218.3">
    <property type="protein sequence ID" value="ENSBTAP00000070088.3"/>
    <property type="gene ID" value="ENSBTAG00000049974.3"/>
</dbReference>
<name>A0A3Q1MG02_BOVIN</name>
<reference evidence="1" key="2">
    <citation type="submission" date="2025-05" db="UniProtKB">
        <authorList>
            <consortium name="Ensembl"/>
        </authorList>
    </citation>
    <scope>IDENTIFICATION</scope>
    <source>
        <strain evidence="1">Hereford</strain>
    </source>
</reference>
<dbReference type="AlphaFoldDB" id="A0A3Q1MG02"/>
<dbReference type="GeneTree" id="ENSGT00390000018248"/>
<dbReference type="Ensembl" id="ENSBTAT00000154893.1">
    <property type="protein sequence ID" value="ENSBTAP00000107485.1"/>
    <property type="gene ID" value="ENSBTAG00000049974.3"/>
</dbReference>
<reference evidence="1 2" key="1">
    <citation type="submission" date="2018-03" db="EMBL/GenBank/DDBJ databases">
        <title>ARS-UCD1.2.</title>
        <authorList>
            <person name="Rosen B.D."/>
            <person name="Bickhart D.M."/>
            <person name="Koren S."/>
            <person name="Schnabel R.D."/>
            <person name="Hall R."/>
            <person name="Zimin A."/>
            <person name="Dreischer C."/>
            <person name="Schultheiss S."/>
            <person name="Schroeder S.G."/>
            <person name="Elsik C.G."/>
            <person name="Couldrey C."/>
            <person name="Liu G.E."/>
            <person name="Van Tassell C.P."/>
            <person name="Phillippy A.M."/>
            <person name="Smith T.P.L."/>
            <person name="Medrano J.F."/>
        </authorList>
    </citation>
    <scope>NUCLEOTIDE SEQUENCE [LARGE SCALE GENOMIC DNA]</scope>
    <source>
        <strain evidence="1 2">Hereford</strain>
    </source>
</reference>
<organism evidence="1 2">
    <name type="scientific">Bos taurus</name>
    <name type="common">Bovine</name>
    <dbReference type="NCBI Taxonomy" id="9913"/>
    <lineage>
        <taxon>Eukaryota</taxon>
        <taxon>Metazoa</taxon>
        <taxon>Chordata</taxon>
        <taxon>Craniata</taxon>
        <taxon>Vertebrata</taxon>
        <taxon>Euteleostomi</taxon>
        <taxon>Mammalia</taxon>
        <taxon>Eutheria</taxon>
        <taxon>Laurasiatheria</taxon>
        <taxon>Artiodactyla</taxon>
        <taxon>Ruminantia</taxon>
        <taxon>Pecora</taxon>
        <taxon>Bovidae</taxon>
        <taxon>Bovinae</taxon>
        <taxon>Bos</taxon>
    </lineage>
</organism>
<dbReference type="Proteomes" id="UP000009136">
    <property type="component" value="Chromosome X"/>
</dbReference>
<dbReference type="Ensembl" id="ENSBTAT00000136645.1">
    <property type="protein sequence ID" value="ENSBTAP00000106541.1"/>
    <property type="gene ID" value="ENSBTAG00000049974.3"/>
</dbReference>
<proteinExistence type="predicted"/>
<dbReference type="Ensembl" id="ENSBTAT00000136627.1">
    <property type="protein sequence ID" value="ENSBTAP00000106987.1"/>
    <property type="gene ID" value="ENSBTAG00000049974.3"/>
</dbReference>
<sequence length="114" mass="12680">MQRGMASTPATVLIDGLIDCIAQLIRIAEELLQFITQEPVPCIEQNDGAEEPEVDAFLSEEAPLPDLADLLDLESILTPREDEDLLFDVDQALLEIGELYEKQLDSVNKELRNG</sequence>
<evidence type="ECO:0000313" key="2">
    <source>
        <dbReference type="Proteomes" id="UP000009136"/>
    </source>
</evidence>
<keyword evidence="2" id="KW-1185">Reference proteome</keyword>
<dbReference type="Ensembl" id="ENSBTAT00000152954.1">
    <property type="protein sequence ID" value="ENSBTAP00000106957.1"/>
    <property type="gene ID" value="ENSBTAG00000049974.3"/>
</dbReference>
<dbReference type="Bgee" id="ENSBTAG00000049974">
    <property type="expression patterns" value="Expressed in infraspinatus muscle and 13 other cell types or tissues"/>
</dbReference>